<protein>
    <submittedName>
        <fullName evidence="2">Uncharacterized protein</fullName>
    </submittedName>
</protein>
<reference evidence="2" key="1">
    <citation type="submission" date="2020-06" db="EMBL/GenBank/DDBJ databases">
        <title>Molecular and Characterization of the First Alternavirus Identified in Fusarium oxysporum.</title>
        <authorList>
            <person name="Zhao Y."/>
        </authorList>
    </citation>
    <scope>NUCLEOTIDE SEQUENCE</scope>
    <source>
        <strain evidence="2">BH19</strain>
    </source>
</reference>
<feature type="region of interest" description="Disordered" evidence="1">
    <location>
        <begin position="33"/>
        <end position="72"/>
    </location>
</feature>
<evidence type="ECO:0000256" key="1">
    <source>
        <dbReference type="SAM" id="MobiDB-lite"/>
    </source>
</evidence>
<organism evidence="2 3">
    <name type="scientific">Fusarium oxysporum alternavirus 1</name>
    <dbReference type="NCBI Taxonomy" id="2867550"/>
    <lineage>
        <taxon>Viruses</taxon>
        <taxon>Riboviria</taxon>
        <taxon>Orthornavirae</taxon>
        <taxon>Duplornaviricota</taxon>
        <taxon>Chrymotiviricetes</taxon>
        <taxon>Ghabrivirales</taxon>
        <taxon>Gammatotivirineae</taxon>
        <taxon>Alternaviridae</taxon>
        <taxon>Alternavirus</taxon>
        <taxon>Alternavirus foxispori</taxon>
    </lineage>
</organism>
<evidence type="ECO:0000313" key="3">
    <source>
        <dbReference type="Proteomes" id="UP001158215"/>
    </source>
</evidence>
<evidence type="ECO:0000313" key="2">
    <source>
        <dbReference type="EMBL" id="QYY49564.1"/>
    </source>
</evidence>
<keyword evidence="3" id="KW-1185">Reference proteome</keyword>
<dbReference type="EMBL" id="MT659127">
    <property type="protein sequence ID" value="QYY49564.1"/>
    <property type="molecule type" value="Genomic_RNA"/>
</dbReference>
<dbReference type="Proteomes" id="UP001158215">
    <property type="component" value="Genome"/>
</dbReference>
<name>A0A8G1DQ35_9VIRU</name>
<sequence length="487" mass="52414">MSETKEEFRAYMDNRLANVLARLSASAASYQPTVPAIGTRPAPDPKPSAADYPEVESDQINDPSGHTSDSKRVSIAPAPAAVPDNGLFEAVPAVISDVPLVRARPAEGIEHTTPVQSTLAGIDGAKVHFSNVVKQANSNLRSEGDLAANIAITLGQDATESTEATVTAVSGRVAAARIAIKKGARASRVPVQGMDVRLSTLRTAASDQRAYPDHSTVYIPSGLSDFGAAALVSLLPVGGPGAYVWRYAPGHADPGLEPAVVRWKWPGGSDMLLVVTEDDREWNVPFGGAALTEPALVEVENFYRRAWGDGIFDEGWKTAFTLAAVYRKPVELPNRELGRDFRAYRVSNVYPIDGQDVNGDPDWNGPADPDIPPDDATLGVFTSVPPSSSSYLGQPTFRAWALAFGRDFPDDNRPDPSQYASHTVDRRGIVYTTADGHVWIALWAQLTSDELDELDDVLLPILRRVRRAVLHVSFAEGIRVDDDAPGF</sequence>
<accession>A0A8G1DQ35</accession>
<proteinExistence type="predicted"/>